<feature type="domain" description="Tail sheath protein subtilisin-like" evidence="2">
    <location>
        <begin position="349"/>
        <end position="511"/>
    </location>
</feature>
<dbReference type="PANTHER" id="PTHR35861">
    <property type="match status" value="1"/>
</dbReference>
<dbReference type="Proteomes" id="UP000199118">
    <property type="component" value="Unassembled WGS sequence"/>
</dbReference>
<sequence length="626" mass="67641">MPEYLAPGVFVEEVSFRQKTIEGVSTSTTGFVGPARFGPTEGEPPLLTSFSEFERIYGGLDNLRLGGVEAPNYLAHAVRAYFDEGGKRLYVGRLWNPTVDSPPLSGHSTWPDAATSPDPGFALRARHPGRAGDMRVALAFKLGENALVAAAGGPELRGVAPFDTVLATPAGSPAGQAELYWAERIQDPVTGVDAFRLRDDDPVGPPASPAFTLDMFDAVRVVTVSVILRQPGRFADEQTFPGLAFHPAHRAALTRAFAAEPERRATFLYTPLVVDTDLANGAALAEALTALPNADDGTPVIDIMRQAAADPFIPSAEALTARLALSGGDDGDALVAADYAGQGDAPKTGLAALEDLEDISIVAAPGASADAVTGPGVIRQLIGHAERMRYRIAVLDSVEGMLPAEVRALRGAIDSTRAALYYPWVVVDDPLADGEPRELLLPPSGFVSGIYARNDAERGVHKAPANEVVRLASNFEFLINQRQQEALNPEGVNCLRFFEGRGFRVWGARTASSDPEWKYVNVRRYFAFLERSIEKGTQWAVFEPNGPRLWANIQRTVEDFLYNEFVSNHLAGRKPAEAFFVRCDETTMTQNDRDNGRLICLIGVAPLRPAEFVIFRIGQKTADARG</sequence>
<dbReference type="STRING" id="356660.SAMN05444336_1011211"/>
<evidence type="ECO:0000256" key="1">
    <source>
        <dbReference type="ARBA" id="ARBA00008005"/>
    </source>
</evidence>
<gene>
    <name evidence="4" type="ORF">SAMN05444336_1011211</name>
</gene>
<dbReference type="Pfam" id="PF04984">
    <property type="entry name" value="Phage_sheath_1"/>
    <property type="match status" value="1"/>
</dbReference>
<dbReference type="AlphaFoldDB" id="A0A1H2U4F8"/>
<comment type="similarity">
    <text evidence="1">Belongs to the myoviridae tail sheath protein family.</text>
</comment>
<dbReference type="OrthoDB" id="9767864at2"/>
<reference evidence="4 5" key="1">
    <citation type="submission" date="2016-10" db="EMBL/GenBank/DDBJ databases">
        <authorList>
            <person name="de Groot N.N."/>
        </authorList>
    </citation>
    <scope>NUCLEOTIDE SEQUENCE [LARGE SCALE GENOMIC DNA]</scope>
    <source>
        <strain evidence="4 5">DSM 17890</strain>
    </source>
</reference>
<proteinExistence type="inferred from homology"/>
<evidence type="ECO:0008006" key="6">
    <source>
        <dbReference type="Google" id="ProtNLM"/>
    </source>
</evidence>
<dbReference type="InterPro" id="IPR020287">
    <property type="entry name" value="Tail_sheath_C"/>
</dbReference>
<evidence type="ECO:0000259" key="3">
    <source>
        <dbReference type="Pfam" id="PF17482"/>
    </source>
</evidence>
<dbReference type="PANTHER" id="PTHR35861:SF1">
    <property type="entry name" value="PHAGE TAIL SHEATH PROTEIN"/>
    <property type="match status" value="1"/>
</dbReference>
<evidence type="ECO:0000313" key="5">
    <source>
        <dbReference type="Proteomes" id="UP000199118"/>
    </source>
</evidence>
<evidence type="ECO:0000313" key="4">
    <source>
        <dbReference type="EMBL" id="SDW50808.1"/>
    </source>
</evidence>
<accession>A0A1H2U4F8</accession>
<feature type="domain" description="Tail sheath protein C-terminal" evidence="3">
    <location>
        <begin position="512"/>
        <end position="617"/>
    </location>
</feature>
<name>A0A1H2U4F8_9RHOB</name>
<dbReference type="InterPro" id="IPR052042">
    <property type="entry name" value="Tail_sheath_structural"/>
</dbReference>
<evidence type="ECO:0000259" key="2">
    <source>
        <dbReference type="Pfam" id="PF04984"/>
    </source>
</evidence>
<dbReference type="Pfam" id="PF17482">
    <property type="entry name" value="Phage_sheath_1C"/>
    <property type="match status" value="1"/>
</dbReference>
<organism evidence="4 5">
    <name type="scientific">Albimonas donghaensis</name>
    <dbReference type="NCBI Taxonomy" id="356660"/>
    <lineage>
        <taxon>Bacteria</taxon>
        <taxon>Pseudomonadati</taxon>
        <taxon>Pseudomonadota</taxon>
        <taxon>Alphaproteobacteria</taxon>
        <taxon>Rhodobacterales</taxon>
        <taxon>Paracoccaceae</taxon>
        <taxon>Albimonas</taxon>
    </lineage>
</organism>
<dbReference type="Gene3D" id="3.40.50.11780">
    <property type="match status" value="2"/>
</dbReference>
<protein>
    <recommendedName>
        <fullName evidence="6">Tail sheath protein C-terminal domain-containing protein</fullName>
    </recommendedName>
</protein>
<dbReference type="RefSeq" id="WP_092680164.1">
    <property type="nucleotide sequence ID" value="NZ_FNMZ01000001.1"/>
</dbReference>
<dbReference type="InterPro" id="IPR035089">
    <property type="entry name" value="Phage_sheath_subtilisin"/>
</dbReference>
<keyword evidence="5" id="KW-1185">Reference proteome</keyword>
<dbReference type="EMBL" id="FNMZ01000001">
    <property type="protein sequence ID" value="SDW50808.1"/>
    <property type="molecule type" value="Genomic_DNA"/>
</dbReference>